<evidence type="ECO:0000259" key="5">
    <source>
        <dbReference type="Pfam" id="PF00884"/>
    </source>
</evidence>
<keyword evidence="7" id="KW-1185">Reference proteome</keyword>
<evidence type="ECO:0000256" key="2">
    <source>
        <dbReference type="ARBA" id="ARBA00022801"/>
    </source>
</evidence>
<feature type="region of interest" description="Disordered" evidence="3">
    <location>
        <begin position="166"/>
        <end position="192"/>
    </location>
</feature>
<dbReference type="OrthoDB" id="9762324at2"/>
<accession>A0A1M6QFL3</accession>
<dbReference type="Proteomes" id="UP000184510">
    <property type="component" value="Unassembled WGS sequence"/>
</dbReference>
<reference evidence="6 7" key="1">
    <citation type="submission" date="2016-11" db="EMBL/GenBank/DDBJ databases">
        <authorList>
            <person name="Jaros S."/>
            <person name="Januszkiewicz K."/>
            <person name="Wedrychowicz H."/>
        </authorList>
    </citation>
    <scope>NUCLEOTIDE SEQUENCE [LARGE SCALE GENOMIC DNA]</scope>
    <source>
        <strain evidence="6 7">DSM 18772</strain>
    </source>
</reference>
<evidence type="ECO:0000256" key="4">
    <source>
        <dbReference type="SAM" id="SignalP"/>
    </source>
</evidence>
<dbReference type="RefSeq" id="WP_143184939.1">
    <property type="nucleotide sequence ID" value="NZ_FQYR01000006.1"/>
</dbReference>
<proteinExistence type="inferred from homology"/>
<feature type="region of interest" description="Disordered" evidence="3">
    <location>
        <begin position="464"/>
        <end position="487"/>
    </location>
</feature>
<protein>
    <submittedName>
        <fullName evidence="6">Arylsulfatase A</fullName>
    </submittedName>
</protein>
<organism evidence="6 7">
    <name type="scientific">Rubritalea squalenifaciens DSM 18772</name>
    <dbReference type="NCBI Taxonomy" id="1123071"/>
    <lineage>
        <taxon>Bacteria</taxon>
        <taxon>Pseudomonadati</taxon>
        <taxon>Verrucomicrobiota</taxon>
        <taxon>Verrucomicrobiia</taxon>
        <taxon>Verrucomicrobiales</taxon>
        <taxon>Rubritaleaceae</taxon>
        <taxon>Rubritalea</taxon>
    </lineage>
</organism>
<name>A0A1M6QFL3_9BACT</name>
<comment type="similarity">
    <text evidence="1">Belongs to the sulfatase family.</text>
</comment>
<feature type="signal peptide" evidence="4">
    <location>
        <begin position="1"/>
        <end position="17"/>
    </location>
</feature>
<dbReference type="STRING" id="1123071.SAMN02745181_3384"/>
<gene>
    <name evidence="6" type="ORF">SAMN02745181_3384</name>
</gene>
<dbReference type="GO" id="GO:0004065">
    <property type="term" value="F:arylsulfatase activity"/>
    <property type="evidence" value="ECO:0007669"/>
    <property type="project" value="TreeGrafter"/>
</dbReference>
<dbReference type="AlphaFoldDB" id="A0A1M6QFL3"/>
<evidence type="ECO:0000313" key="6">
    <source>
        <dbReference type="EMBL" id="SHK18996.1"/>
    </source>
</evidence>
<evidence type="ECO:0000256" key="3">
    <source>
        <dbReference type="SAM" id="MobiDB-lite"/>
    </source>
</evidence>
<dbReference type="CDD" id="cd16145">
    <property type="entry name" value="ARS_like"/>
    <property type="match status" value="1"/>
</dbReference>
<dbReference type="Gene3D" id="3.30.1120.10">
    <property type="match status" value="1"/>
</dbReference>
<dbReference type="InParanoid" id="A0A1M6QFL3"/>
<keyword evidence="4" id="KW-0732">Signal</keyword>
<dbReference type="PANTHER" id="PTHR42693:SF53">
    <property type="entry name" value="ENDO-4-O-SULFATASE"/>
    <property type="match status" value="1"/>
</dbReference>
<feature type="compositionally biased region" description="Polar residues" evidence="3">
    <location>
        <begin position="178"/>
        <end position="189"/>
    </location>
</feature>
<dbReference type="InterPro" id="IPR000917">
    <property type="entry name" value="Sulfatase_N"/>
</dbReference>
<evidence type="ECO:0000256" key="1">
    <source>
        <dbReference type="ARBA" id="ARBA00008779"/>
    </source>
</evidence>
<sequence length="487" mass="53733">MKTLLLTLLLALPLAQACESAPSEAPSKLPNIIFIMADDLGYNHLSCYGQKRLTTPHIDALAAKGIRFTDAYAGCTVCGPSRSSLMTGLHSGHIPYKVNKAIVDITDSTPTVAEMLKKAGYRNGAFGKWGIGGQGSGQTPLDRGFDTFYGMLDQGHGHRHYPSFLIKNNRKDPLPNKTMGSRGNTSSNPADRKLHTHDAFTVAALDFIGDQKRKPAQPFFCYLAFTLPHTEIIANDTTINTPEFDAEKWPETYTADTVSHIRQPQPRRHFGAEIRMLDNSVGAIMKKLDELGIRENTLVIFTSDNGGQLKKVWGSAPSTYFQANGILRGGKTDCYEGGLRVPMIVYWPQRSPQGTVSKLPTYFADFLPTVCDLTGQKPPQDIDGLSILPTLTGNAGNQAQHEFLFWSHQAKRLDHAVRSGPWKAVKRGNNPIELYNLDIDISEQNDVAKKHPDIASEMENIISQEYTPDLKHPGPSAKSPVYPQFNE</sequence>
<feature type="chain" id="PRO_5012997360" evidence="4">
    <location>
        <begin position="18"/>
        <end position="487"/>
    </location>
</feature>
<dbReference type="Pfam" id="PF00884">
    <property type="entry name" value="Sulfatase"/>
    <property type="match status" value="1"/>
</dbReference>
<dbReference type="InterPro" id="IPR017850">
    <property type="entry name" value="Alkaline_phosphatase_core_sf"/>
</dbReference>
<dbReference type="PROSITE" id="PS51257">
    <property type="entry name" value="PROKAR_LIPOPROTEIN"/>
    <property type="match status" value="1"/>
</dbReference>
<dbReference type="InterPro" id="IPR050738">
    <property type="entry name" value="Sulfatase"/>
</dbReference>
<dbReference type="PANTHER" id="PTHR42693">
    <property type="entry name" value="ARYLSULFATASE FAMILY MEMBER"/>
    <property type="match status" value="1"/>
</dbReference>
<dbReference type="Gene3D" id="3.40.720.10">
    <property type="entry name" value="Alkaline Phosphatase, subunit A"/>
    <property type="match status" value="1"/>
</dbReference>
<keyword evidence="2" id="KW-0378">Hydrolase</keyword>
<dbReference type="EMBL" id="FQYR01000006">
    <property type="protein sequence ID" value="SHK18996.1"/>
    <property type="molecule type" value="Genomic_DNA"/>
</dbReference>
<feature type="domain" description="Sulfatase N-terminal" evidence="5">
    <location>
        <begin position="30"/>
        <end position="375"/>
    </location>
</feature>
<dbReference type="SUPFAM" id="SSF53649">
    <property type="entry name" value="Alkaline phosphatase-like"/>
    <property type="match status" value="1"/>
</dbReference>
<evidence type="ECO:0000313" key="7">
    <source>
        <dbReference type="Proteomes" id="UP000184510"/>
    </source>
</evidence>